<evidence type="ECO:0000313" key="2">
    <source>
        <dbReference type="EMBL" id="GAI23423.1"/>
    </source>
</evidence>
<sequence>TEELNSLIERIVDLEAIIKRNFYHPDFHGSTSIKCTLPALVPGMSYEGLEIADGDSASATFAFMAWGRYTNEEIERVKKNLFEYCGQDTLAMVKLHQKLYEFVNI</sequence>
<proteinExistence type="predicted"/>
<comment type="caution">
    <text evidence="2">The sequence shown here is derived from an EMBL/GenBank/DDBJ whole genome shotgun (WGS) entry which is preliminary data.</text>
</comment>
<organism evidence="2">
    <name type="scientific">marine sediment metagenome</name>
    <dbReference type="NCBI Taxonomy" id="412755"/>
    <lineage>
        <taxon>unclassified sequences</taxon>
        <taxon>metagenomes</taxon>
        <taxon>ecological metagenomes</taxon>
    </lineage>
</organism>
<feature type="domain" description="DUF2779" evidence="1">
    <location>
        <begin position="2"/>
        <end position="32"/>
    </location>
</feature>
<dbReference type="AlphaFoldDB" id="X1LWH7"/>
<reference evidence="2" key="1">
    <citation type="journal article" date="2014" name="Front. Microbiol.">
        <title>High frequency of phylogenetically diverse reductive dehalogenase-homologous genes in deep subseafloor sedimentary metagenomes.</title>
        <authorList>
            <person name="Kawai M."/>
            <person name="Futagami T."/>
            <person name="Toyoda A."/>
            <person name="Takaki Y."/>
            <person name="Nishi S."/>
            <person name="Hori S."/>
            <person name="Arai W."/>
            <person name="Tsubouchi T."/>
            <person name="Morono Y."/>
            <person name="Uchiyama I."/>
            <person name="Ito T."/>
            <person name="Fujiyama A."/>
            <person name="Inagaki F."/>
            <person name="Takami H."/>
        </authorList>
    </citation>
    <scope>NUCLEOTIDE SEQUENCE</scope>
    <source>
        <strain evidence="2">Expedition CK06-06</strain>
    </source>
</reference>
<feature type="non-terminal residue" evidence="2">
    <location>
        <position position="1"/>
    </location>
</feature>
<name>X1LWH7_9ZZZZ</name>
<gene>
    <name evidence="2" type="ORF">S06H3_24350</name>
</gene>
<dbReference type="InterPro" id="IPR021301">
    <property type="entry name" value="DUF2779"/>
</dbReference>
<protein>
    <recommendedName>
        <fullName evidence="1">DUF2779 domain-containing protein</fullName>
    </recommendedName>
</protein>
<accession>X1LWH7</accession>
<evidence type="ECO:0000259" key="1">
    <source>
        <dbReference type="Pfam" id="PF11074"/>
    </source>
</evidence>
<dbReference type="EMBL" id="BARV01013515">
    <property type="protein sequence ID" value="GAI23423.1"/>
    <property type="molecule type" value="Genomic_DNA"/>
</dbReference>
<dbReference type="Pfam" id="PF11074">
    <property type="entry name" value="DUF2779"/>
    <property type="match status" value="1"/>
</dbReference>